<dbReference type="CDD" id="cd05263">
    <property type="entry name" value="MupV_like_SDR_e"/>
    <property type="match status" value="1"/>
</dbReference>
<keyword evidence="2" id="KW-0560">Oxidoreductase</keyword>
<dbReference type="GO" id="GO:0016020">
    <property type="term" value="C:membrane"/>
    <property type="evidence" value="ECO:0007669"/>
    <property type="project" value="TreeGrafter"/>
</dbReference>
<dbReference type="Pfam" id="PF07993">
    <property type="entry name" value="NAD_binding_4"/>
    <property type="match status" value="1"/>
</dbReference>
<evidence type="ECO:0000313" key="5">
    <source>
        <dbReference type="Proteomes" id="UP000285123"/>
    </source>
</evidence>
<reference evidence="4 5" key="1">
    <citation type="submission" date="2013-10" db="EMBL/GenBank/DDBJ databases">
        <title>Salinisphaera halophila YIM 95161 Genome Sequencing.</title>
        <authorList>
            <person name="Lai Q."/>
            <person name="Li C."/>
            <person name="Shao Z."/>
        </authorList>
    </citation>
    <scope>NUCLEOTIDE SEQUENCE [LARGE SCALE GENOMIC DNA]</scope>
    <source>
        <strain evidence="4 5">YIM 95161</strain>
    </source>
</reference>
<proteinExistence type="inferred from homology"/>
<sequence length="670" mass="75054">MKYLVTGATGFIGRFLIERLLERRNATVYVLMRRTSADRFAALQQRMNVSEERLAPVWGDITREGVIDDAARAHLAGQIDHVFHLAAVYDMDMSDAQADRVNNQGTAHIVALANTLANESGRKPCFHHVSSVAVAGADYEGVFSDRMFDEGQTVTHPYYRTKFQSEAVVREQAAVPWRIYRPGMVVGHSETGAMDKVDGPYYFFRTIKRVRDHVPKWLPLLGIEGGQMPVAPVDYVVDAMVHIAHKRNQDNRAFFLIQDDPPTAGEMLRIFLRAAHGPDIVRNLPTHEWPASIEHQVKRLASRLPMAGWLERRVSKALGVPLSILGYVNNRAVFDDVNTRAALAGSGIHCPRLEDYAETLWRYWELHMDCDIDVPEELTRRIRGKVVVITGASSGIGFMTSKKLARAGAKVCMVARTPSKLEETRAIVERIGGEAYAYPCDLNKMEAIDVCTKQILADHHHVDILINNAGHSIRRSVFESLNRFHDYERTMQLNYFGAIRMIFNFLPSMAKRRSGHIINISSIGCLTNVPRFSAYVASKSALDAFSRCLSPEVGSRNIDLTTIYMPLVRTPMIAPTKLYDYVPTLTPEQAGDMVVSAVLEKPKRIASPLGTTAQVSYALWPKVNDFVLHKAFHMFPSSKASRGYAARREADEKPNIPGRVLAALLPGPYW</sequence>
<feature type="domain" description="Thioester reductase (TE)" evidence="3">
    <location>
        <begin position="5"/>
        <end position="240"/>
    </location>
</feature>
<dbReference type="Pfam" id="PF00106">
    <property type="entry name" value="adh_short"/>
    <property type="match status" value="1"/>
</dbReference>
<evidence type="ECO:0000313" key="4">
    <source>
        <dbReference type="EMBL" id="ROO25215.1"/>
    </source>
</evidence>
<dbReference type="PRINTS" id="PR00080">
    <property type="entry name" value="SDRFAMILY"/>
</dbReference>
<dbReference type="Gene3D" id="3.40.50.720">
    <property type="entry name" value="NAD(P)-binding Rossmann-like Domain"/>
    <property type="match status" value="2"/>
</dbReference>
<dbReference type="InterPro" id="IPR020904">
    <property type="entry name" value="Sc_DH/Rdtase_CS"/>
</dbReference>
<dbReference type="EMBL" id="AYKF01000118">
    <property type="protein sequence ID" value="ROO25215.1"/>
    <property type="molecule type" value="Genomic_DNA"/>
</dbReference>
<dbReference type="SUPFAM" id="SSF51735">
    <property type="entry name" value="NAD(P)-binding Rossmann-fold domains"/>
    <property type="match status" value="2"/>
</dbReference>
<evidence type="ECO:0000256" key="1">
    <source>
        <dbReference type="ARBA" id="ARBA00006484"/>
    </source>
</evidence>
<comment type="caution">
    <text evidence="4">The sequence shown here is derived from an EMBL/GenBank/DDBJ whole genome shotgun (WGS) entry which is preliminary data.</text>
</comment>
<comment type="similarity">
    <text evidence="1">Belongs to the short-chain dehydrogenases/reductases (SDR) family.</text>
</comment>
<accession>A0A423PI34</accession>
<dbReference type="InterPro" id="IPR036291">
    <property type="entry name" value="NAD(P)-bd_dom_sf"/>
</dbReference>
<organism evidence="4 5">
    <name type="scientific">Salinisphaera orenii YIM 95161</name>
    <dbReference type="NCBI Taxonomy" id="1051139"/>
    <lineage>
        <taxon>Bacteria</taxon>
        <taxon>Pseudomonadati</taxon>
        <taxon>Pseudomonadota</taxon>
        <taxon>Gammaproteobacteria</taxon>
        <taxon>Salinisphaerales</taxon>
        <taxon>Salinisphaeraceae</taxon>
        <taxon>Salinisphaera</taxon>
    </lineage>
</organism>
<protein>
    <submittedName>
        <fullName evidence="4">Short-chain dehydrogenase</fullName>
    </submittedName>
</protein>
<dbReference type="RefSeq" id="WP_123592170.1">
    <property type="nucleotide sequence ID" value="NZ_AYKF01000118.1"/>
</dbReference>
<dbReference type="InterPro" id="IPR057313">
    <property type="entry name" value="Maqu_2507-like"/>
</dbReference>
<dbReference type="InterPro" id="IPR002347">
    <property type="entry name" value="SDR_fam"/>
</dbReference>
<dbReference type="PROSITE" id="PS00061">
    <property type="entry name" value="ADH_SHORT"/>
    <property type="match status" value="1"/>
</dbReference>
<dbReference type="InterPro" id="IPR013120">
    <property type="entry name" value="FAR_NAD-bd"/>
</dbReference>
<gene>
    <name evidence="4" type="ORF">SAHL_14765</name>
</gene>
<dbReference type="AlphaFoldDB" id="A0A423PI34"/>
<dbReference type="PANTHER" id="PTHR44196:SF1">
    <property type="entry name" value="DEHYDROGENASE_REDUCTASE SDR FAMILY MEMBER 7B"/>
    <property type="match status" value="1"/>
</dbReference>
<dbReference type="CDD" id="cd05233">
    <property type="entry name" value="SDR_c"/>
    <property type="match status" value="1"/>
</dbReference>
<dbReference type="PRINTS" id="PR00081">
    <property type="entry name" value="GDHRDH"/>
</dbReference>
<dbReference type="PANTHER" id="PTHR44196">
    <property type="entry name" value="DEHYDROGENASE/REDUCTASE SDR FAMILY MEMBER 7B"/>
    <property type="match status" value="1"/>
</dbReference>
<evidence type="ECO:0000259" key="3">
    <source>
        <dbReference type="Pfam" id="PF07993"/>
    </source>
</evidence>
<dbReference type="NCBIfam" id="NF005539">
    <property type="entry name" value="PRK07201.1"/>
    <property type="match status" value="1"/>
</dbReference>
<dbReference type="GO" id="GO:0016491">
    <property type="term" value="F:oxidoreductase activity"/>
    <property type="evidence" value="ECO:0007669"/>
    <property type="project" value="UniProtKB-KW"/>
</dbReference>
<dbReference type="OrthoDB" id="9810734at2"/>
<name>A0A423PI34_9GAMM</name>
<dbReference type="Proteomes" id="UP000285123">
    <property type="component" value="Unassembled WGS sequence"/>
</dbReference>
<evidence type="ECO:0000256" key="2">
    <source>
        <dbReference type="ARBA" id="ARBA00023002"/>
    </source>
</evidence>